<dbReference type="PROSITE" id="PS51034">
    <property type="entry name" value="ZP_2"/>
    <property type="match status" value="1"/>
</dbReference>
<accession>A0A8V5FZ67</accession>
<keyword evidence="2" id="KW-0732">Signal</keyword>
<protein>
    <submittedName>
        <fullName evidence="8">Uncharacterized protein</fullName>
    </submittedName>
</protein>
<reference evidence="8" key="2">
    <citation type="submission" date="2025-08" db="UniProtKB">
        <authorList>
            <consortium name="Ensembl"/>
        </authorList>
    </citation>
    <scope>IDENTIFICATION</scope>
</reference>
<dbReference type="SMART" id="SM00241">
    <property type="entry name" value="ZP"/>
    <property type="match status" value="1"/>
</dbReference>
<sequence>MGFQELSAHPWALLLFTGPGSCGGFLQELSGLIQSPNYPDSYPSSAHCVWHIQLWELDHRVQIQFWDVQLEGSSCQYDAIEVYDGGSPEDPLLGMVCRNNHQIFTSSGHQMTILFHSDNSGTQRGFQAYYYSFPTSSSTTEYNSCGGLLSSPSGTLQSPFYPGNYPNNANCVWVIEAKNNFRDYVTKYPRFLPRMEGGRCLSDYVEVYDGPLHTSPLLGKFCSGSFRTYTSSSNLLTVRFHSNSRYTYRGFQADYYFTQADQTLLCLPDYMRVAVSRYFLQSHGYSAWNLTLKDPYCKPNITSNSVIFEIPYTHCGTGNNDTITYSNVIRGSSSDTVITRNKDLHLHINCKMLQNTWAQTMYVVEDNFEVNETQYGRYDVNLTFYHSASFSRPVNDFPYYVNLDQNLFLEAYLHSSDPNLVLFVDTCVASPTPHNFTTVTHDIIRNGCVRDSTYATYYSPYRYMVRFKFNAFQFVRHNPLVYLQCELVVCRAYDYSSRCYQGCVTRSKREASSVQESVTVVAGPIQLKEAGAEDRNERDLLLQLMFLMRHLLLFSGSCCFHSCCVSSET</sequence>
<keyword evidence="6" id="KW-0968">Cytoplasmic vesicle</keyword>
<dbReference type="Gene3D" id="2.60.120.290">
    <property type="entry name" value="Spermadhesin, CUB domain"/>
    <property type="match status" value="2"/>
</dbReference>
<evidence type="ECO:0000256" key="3">
    <source>
        <dbReference type="ARBA" id="ARBA00022737"/>
    </source>
</evidence>
<dbReference type="FunFam" id="2.60.120.290:FF:000013">
    <property type="entry name" value="Membrane frizzled-related protein"/>
    <property type="match status" value="1"/>
</dbReference>
<evidence type="ECO:0000256" key="2">
    <source>
        <dbReference type="ARBA" id="ARBA00022729"/>
    </source>
</evidence>
<dbReference type="GO" id="GO:0030133">
    <property type="term" value="C:transport vesicle"/>
    <property type="evidence" value="ECO:0007669"/>
    <property type="project" value="UniProtKB-SubCell"/>
</dbReference>
<dbReference type="InterPro" id="IPR055355">
    <property type="entry name" value="ZP-C"/>
</dbReference>
<reference evidence="8" key="3">
    <citation type="submission" date="2025-09" db="UniProtKB">
        <authorList>
            <consortium name="Ensembl"/>
        </authorList>
    </citation>
    <scope>IDENTIFICATION</scope>
</reference>
<dbReference type="AlphaFoldDB" id="A0A8C6J4G4"/>
<dbReference type="SMART" id="SM00042">
    <property type="entry name" value="CUB"/>
    <property type="match status" value="2"/>
</dbReference>
<dbReference type="SUPFAM" id="SSF49854">
    <property type="entry name" value="Spermadhesin, CUB domain"/>
    <property type="match status" value="2"/>
</dbReference>
<keyword evidence="3" id="KW-0677">Repeat</keyword>
<evidence type="ECO:0000256" key="1">
    <source>
        <dbReference type="ARBA" id="ARBA00004398"/>
    </source>
</evidence>
<evidence type="ECO:0000313" key="9">
    <source>
        <dbReference type="Proteomes" id="UP000694405"/>
    </source>
</evidence>
<keyword evidence="4" id="KW-1015">Disulfide bond</keyword>
<dbReference type="Pfam" id="PF00431">
    <property type="entry name" value="CUB"/>
    <property type="match status" value="2"/>
</dbReference>
<evidence type="ECO:0000256" key="7">
    <source>
        <dbReference type="PROSITE-ProRule" id="PRU00059"/>
    </source>
</evidence>
<dbReference type="InterPro" id="IPR001507">
    <property type="entry name" value="ZP_dom"/>
</dbReference>
<accession>A0A8C6J4G4</accession>
<dbReference type="Gene3D" id="2.60.40.4100">
    <property type="entry name" value="Zona pellucida, ZP-C domain"/>
    <property type="match status" value="1"/>
</dbReference>
<proteinExistence type="predicted"/>
<dbReference type="Pfam" id="PF23344">
    <property type="entry name" value="ZP-N"/>
    <property type="match status" value="1"/>
</dbReference>
<comment type="caution">
    <text evidence="7">Lacks conserved residue(s) required for the propagation of feature annotation.</text>
</comment>
<dbReference type="Ensembl" id="ENSMUNT00000008673.2">
    <property type="protein sequence ID" value="ENSMUNP00000007501.2"/>
    <property type="gene ID" value="ENSMUNG00000006002.2"/>
</dbReference>
<dbReference type="CDD" id="cd00041">
    <property type="entry name" value="CUB"/>
    <property type="match status" value="2"/>
</dbReference>
<dbReference type="InterPro" id="IPR048290">
    <property type="entry name" value="ZP_chr"/>
</dbReference>
<dbReference type="PROSITE" id="PS01180">
    <property type="entry name" value="CUB"/>
    <property type="match status" value="2"/>
</dbReference>
<dbReference type="PRINTS" id="PR00023">
    <property type="entry name" value="ZPELLUCIDA"/>
</dbReference>
<dbReference type="FunFam" id="2.60.120.290:FF:000005">
    <property type="entry name" value="Procollagen C-endopeptidase enhancer 1"/>
    <property type="match status" value="1"/>
</dbReference>
<dbReference type="Pfam" id="PF00100">
    <property type="entry name" value="Zona_pellucida"/>
    <property type="match status" value="1"/>
</dbReference>
<dbReference type="InterPro" id="IPR035914">
    <property type="entry name" value="Sperma_CUB_dom_sf"/>
</dbReference>
<evidence type="ECO:0000256" key="6">
    <source>
        <dbReference type="ARBA" id="ARBA00023329"/>
    </source>
</evidence>
<dbReference type="InterPro" id="IPR000859">
    <property type="entry name" value="CUB_dom"/>
</dbReference>
<dbReference type="Proteomes" id="UP000694405">
    <property type="component" value="Chromosome 4"/>
</dbReference>
<dbReference type="Gene3D" id="2.60.40.3210">
    <property type="entry name" value="Zona pellucida, ZP-N domain"/>
    <property type="match status" value="1"/>
</dbReference>
<dbReference type="InterPro" id="IPR055356">
    <property type="entry name" value="ZP-N"/>
</dbReference>
<keyword evidence="5" id="KW-0325">Glycoprotein</keyword>
<dbReference type="PANTHER" id="PTHR14002">
    <property type="entry name" value="ENDOGLIN/TGF-BETA RECEPTOR TYPE III"/>
    <property type="match status" value="1"/>
</dbReference>
<evidence type="ECO:0000313" key="8">
    <source>
        <dbReference type="Ensembl" id="ENSMUNP00000007501.2"/>
    </source>
</evidence>
<comment type="subcellular location">
    <subcellularLocation>
        <location evidence="1">Cytoplasmic vesicle</location>
        <location evidence="1">Secretory vesicle</location>
    </subcellularLocation>
</comment>
<reference evidence="8" key="1">
    <citation type="submission" date="2020-03" db="EMBL/GenBank/DDBJ databases">
        <title>Melopsittacus undulatus (budgerigar) genome, bMelUnd1, maternal haplotype with Z.</title>
        <authorList>
            <person name="Gedman G."/>
            <person name="Mountcastle J."/>
            <person name="Haase B."/>
            <person name="Formenti G."/>
            <person name="Wright T."/>
            <person name="Apodaca J."/>
            <person name="Pelan S."/>
            <person name="Chow W."/>
            <person name="Rhie A."/>
            <person name="Howe K."/>
            <person name="Fedrigo O."/>
            <person name="Jarvis E.D."/>
        </authorList>
    </citation>
    <scope>NUCLEOTIDE SEQUENCE [LARGE SCALE GENOMIC DNA]</scope>
</reference>
<name>A0A8C6J4G4_MELUD</name>
<dbReference type="FunFam" id="2.60.40.4100:FF:000005">
    <property type="entry name" value="Deleted in malignant brain tumors 1"/>
    <property type="match status" value="1"/>
</dbReference>
<dbReference type="PANTHER" id="PTHR14002:SF38">
    <property type="entry name" value="CUB AND ZONA PELLUCIDA-LIKE DOMAIN-CONTAINING PROTEIN 1"/>
    <property type="match status" value="1"/>
</dbReference>
<dbReference type="InterPro" id="IPR042235">
    <property type="entry name" value="ZP-C_dom"/>
</dbReference>
<organism evidence="8 9">
    <name type="scientific">Melopsittacus undulatus</name>
    <name type="common">Budgerigar</name>
    <name type="synonym">Psittacus undulatus</name>
    <dbReference type="NCBI Taxonomy" id="13146"/>
    <lineage>
        <taxon>Eukaryota</taxon>
        <taxon>Metazoa</taxon>
        <taxon>Chordata</taxon>
        <taxon>Craniata</taxon>
        <taxon>Vertebrata</taxon>
        <taxon>Euteleostomi</taxon>
        <taxon>Archelosauria</taxon>
        <taxon>Archosauria</taxon>
        <taxon>Dinosauria</taxon>
        <taxon>Saurischia</taxon>
        <taxon>Theropoda</taxon>
        <taxon>Coelurosauria</taxon>
        <taxon>Aves</taxon>
        <taxon>Neognathae</taxon>
        <taxon>Neoaves</taxon>
        <taxon>Telluraves</taxon>
        <taxon>Australaves</taxon>
        <taxon>Psittaciformes</taxon>
        <taxon>Psittaculidae</taxon>
        <taxon>Melopsittacus</taxon>
    </lineage>
</organism>
<keyword evidence="9" id="KW-1185">Reference proteome</keyword>
<evidence type="ECO:0000256" key="4">
    <source>
        <dbReference type="ARBA" id="ARBA00023157"/>
    </source>
</evidence>
<evidence type="ECO:0000256" key="5">
    <source>
        <dbReference type="ARBA" id="ARBA00023180"/>
    </source>
</evidence>